<evidence type="ECO:0000259" key="1">
    <source>
        <dbReference type="Pfam" id="PF13699"/>
    </source>
</evidence>
<feature type="domain" description="eCIS core" evidence="1">
    <location>
        <begin position="2"/>
        <end position="52"/>
    </location>
</feature>
<organism evidence="2 3">
    <name type="scientific">Dyella flagellata</name>
    <dbReference type="NCBI Taxonomy" id="1867833"/>
    <lineage>
        <taxon>Bacteria</taxon>
        <taxon>Pseudomonadati</taxon>
        <taxon>Pseudomonadota</taxon>
        <taxon>Gammaproteobacteria</taxon>
        <taxon>Lysobacterales</taxon>
        <taxon>Rhodanobacteraceae</taxon>
        <taxon>Dyella</taxon>
    </lineage>
</organism>
<proteinExistence type="predicted"/>
<dbReference type="EMBL" id="BSOA01000012">
    <property type="protein sequence ID" value="GLQ87799.1"/>
    <property type="molecule type" value="Genomic_DNA"/>
</dbReference>
<protein>
    <recommendedName>
        <fullName evidence="1">eCIS core domain-containing protein</fullName>
    </recommendedName>
</protein>
<comment type="caution">
    <text evidence="2">The sequence shown here is derived from an EMBL/GenBank/DDBJ whole genome shotgun (WGS) entry which is preliminary data.</text>
</comment>
<dbReference type="Pfam" id="PF13699">
    <property type="entry name" value="eCIS_core"/>
    <property type="match status" value="1"/>
</dbReference>
<gene>
    <name evidence="2" type="ORF">GCM10007898_13670</name>
</gene>
<accession>A0ABQ5XAV8</accession>
<evidence type="ECO:0000313" key="3">
    <source>
        <dbReference type="Proteomes" id="UP001156627"/>
    </source>
</evidence>
<keyword evidence="3" id="KW-1185">Reference proteome</keyword>
<name>A0ABQ5XAV8_9GAMM</name>
<evidence type="ECO:0000313" key="2">
    <source>
        <dbReference type="EMBL" id="GLQ87799.1"/>
    </source>
</evidence>
<dbReference type="Proteomes" id="UP001156627">
    <property type="component" value="Unassembled WGS sequence"/>
</dbReference>
<reference evidence="3" key="1">
    <citation type="journal article" date="2019" name="Int. J. Syst. Evol. Microbiol.">
        <title>The Global Catalogue of Microorganisms (GCM) 10K type strain sequencing project: providing services to taxonomists for standard genome sequencing and annotation.</title>
        <authorList>
            <consortium name="The Broad Institute Genomics Platform"/>
            <consortium name="The Broad Institute Genome Sequencing Center for Infectious Disease"/>
            <person name="Wu L."/>
            <person name="Ma J."/>
        </authorList>
    </citation>
    <scope>NUCLEOTIDE SEQUENCE [LARGE SCALE GENOMIC DNA]</scope>
    <source>
        <strain evidence="3">NBRC 111981</strain>
    </source>
</reference>
<sequence>MDMGDVVVHRNSTKPAQLNALAYAQGNDIHLGSGQEQHLPHEAWHVVQQRKGLVKATAQLAGVAVNDNPGLEREADVMGARALSLPAQLREAGRSPSEANGNDVTVSANADKPMQMMLPYDGLAETKGYYKAQNRAKAHDYGGGRPVDFSTNFKMSMVKNEWGGSYNKAMDLWHVTTSGKSQVVLPTNAIQIDHKTPWAEIEQRLLVDPSEQGGISTSKLKDLEDAGYINEDQDAYTVYAARMYYHDVPNLQPMAGSENASKGAGVEEGVSALAVAWKNRASRSTGTHNEMVQSAFQALRDWSTDNEAITEMLQEFDKVDEATAEAEDFFKGY</sequence>
<dbReference type="InterPro" id="IPR025295">
    <property type="entry name" value="eCIS_core_dom"/>
</dbReference>